<gene>
    <name evidence="2" type="ORF">PLEPLA_LOCUS39518</name>
</gene>
<sequence length="196" mass="21852">MHLVSYPCPQSREAAAIARADSNSSPAPPRPCPVDSSLAHSHPADAAMLLPSSPQCCRSAALQQKLETVEASLAANKDRITTLLNIIHDLETCHTPTSSRRCFKTGKDLKNCSSCQKTACIIYSVEYDFRQQERRFMEVLNQSAGGNNAFSMHLSPHLNFSLLRKVVIKNLTKSRVKSKKLCKTLFKWLPRKIQEV</sequence>
<name>A0A9N7VGA6_PLEPL</name>
<dbReference type="Proteomes" id="UP001153269">
    <property type="component" value="Unassembled WGS sequence"/>
</dbReference>
<accession>A0A9N7VGA6</accession>
<evidence type="ECO:0000313" key="2">
    <source>
        <dbReference type="EMBL" id="CAB1451791.1"/>
    </source>
</evidence>
<dbReference type="PANTHER" id="PTHR28682">
    <property type="entry name" value="INHIBITORY SYNAPTIC FACTOR 2A-RELATED"/>
    <property type="match status" value="1"/>
</dbReference>
<reference evidence="2" key="1">
    <citation type="submission" date="2020-03" db="EMBL/GenBank/DDBJ databases">
        <authorList>
            <person name="Weist P."/>
        </authorList>
    </citation>
    <scope>NUCLEOTIDE SEQUENCE</scope>
</reference>
<dbReference type="EMBL" id="CADEAL010004103">
    <property type="protein sequence ID" value="CAB1451791.1"/>
    <property type="molecule type" value="Genomic_DNA"/>
</dbReference>
<organism evidence="2 3">
    <name type="scientific">Pleuronectes platessa</name>
    <name type="common">European plaice</name>
    <dbReference type="NCBI Taxonomy" id="8262"/>
    <lineage>
        <taxon>Eukaryota</taxon>
        <taxon>Metazoa</taxon>
        <taxon>Chordata</taxon>
        <taxon>Craniata</taxon>
        <taxon>Vertebrata</taxon>
        <taxon>Euteleostomi</taxon>
        <taxon>Actinopterygii</taxon>
        <taxon>Neopterygii</taxon>
        <taxon>Teleostei</taxon>
        <taxon>Neoteleostei</taxon>
        <taxon>Acanthomorphata</taxon>
        <taxon>Carangaria</taxon>
        <taxon>Pleuronectiformes</taxon>
        <taxon>Pleuronectoidei</taxon>
        <taxon>Pleuronectidae</taxon>
        <taxon>Pleuronectes</taxon>
    </lineage>
</organism>
<dbReference type="Pfam" id="PF15265">
    <property type="entry name" value="FAM196"/>
    <property type="match status" value="1"/>
</dbReference>
<evidence type="ECO:0000256" key="1">
    <source>
        <dbReference type="SAM" id="MobiDB-lite"/>
    </source>
</evidence>
<evidence type="ECO:0000313" key="3">
    <source>
        <dbReference type="Proteomes" id="UP001153269"/>
    </source>
</evidence>
<dbReference type="InterPro" id="IPR029337">
    <property type="entry name" value="INSYN2"/>
</dbReference>
<dbReference type="AlphaFoldDB" id="A0A9N7VGA6"/>
<keyword evidence="3" id="KW-1185">Reference proteome</keyword>
<proteinExistence type="predicted"/>
<protein>
    <submittedName>
        <fullName evidence="2">Uncharacterized protein</fullName>
    </submittedName>
</protein>
<dbReference type="PANTHER" id="PTHR28682:SF2">
    <property type="entry name" value="PROTEIN INSYN2B"/>
    <property type="match status" value="1"/>
</dbReference>
<comment type="caution">
    <text evidence="2">The sequence shown here is derived from an EMBL/GenBank/DDBJ whole genome shotgun (WGS) entry which is preliminary data.</text>
</comment>
<feature type="region of interest" description="Disordered" evidence="1">
    <location>
        <begin position="17"/>
        <end position="37"/>
    </location>
</feature>